<feature type="domain" description="SCP" evidence="4">
    <location>
        <begin position="12"/>
        <end position="136"/>
    </location>
</feature>
<reference evidence="6 7" key="1">
    <citation type="submission" date="2012-02" db="EMBL/GenBank/DDBJ databases">
        <title>Improved High-Quality Draft sequence of Microvirga sp. WSM3557.</title>
        <authorList>
            <consortium name="US DOE Joint Genome Institute"/>
            <person name="Lucas S."/>
            <person name="Han J."/>
            <person name="Lapidus A."/>
            <person name="Cheng J.-F."/>
            <person name="Goodwin L."/>
            <person name="Pitluck S."/>
            <person name="Peters L."/>
            <person name="Zhang X."/>
            <person name="Detter J.C."/>
            <person name="Han C."/>
            <person name="Tapia R."/>
            <person name="Land M."/>
            <person name="Hauser L."/>
            <person name="Kyrpides N."/>
            <person name="Ivanova N."/>
            <person name="Pagani I."/>
            <person name="Brau L."/>
            <person name="Yates R."/>
            <person name="O'Hara G."/>
            <person name="Rui T."/>
            <person name="Howieson J."/>
            <person name="Reeve W."/>
            <person name="Woyke T."/>
        </authorList>
    </citation>
    <scope>NUCLEOTIDE SEQUENCE [LARGE SCALE GENOMIC DNA]</scope>
    <source>
        <strain evidence="6 7">WSM3557</strain>
    </source>
</reference>
<dbReference type="Proteomes" id="UP000003947">
    <property type="component" value="Unassembled WGS sequence"/>
</dbReference>
<dbReference type="eggNOG" id="COG2931">
    <property type="taxonomic scope" value="Bacteria"/>
</dbReference>
<dbReference type="InterPro" id="IPR018511">
    <property type="entry name" value="Hemolysin-typ_Ca-bd_CS"/>
</dbReference>
<dbReference type="Pfam" id="PF08548">
    <property type="entry name" value="Peptidase_M10_C"/>
    <property type="match status" value="1"/>
</dbReference>
<name>I4Z2S9_9HYPH</name>
<dbReference type="InterPro" id="IPR035940">
    <property type="entry name" value="CAP_sf"/>
</dbReference>
<dbReference type="CDD" id="cd05379">
    <property type="entry name" value="CAP_bacterial"/>
    <property type="match status" value="1"/>
</dbReference>
<dbReference type="SUPFAM" id="SSF51120">
    <property type="entry name" value="beta-Roll"/>
    <property type="match status" value="1"/>
</dbReference>
<dbReference type="InterPro" id="IPR014044">
    <property type="entry name" value="CAP_dom"/>
</dbReference>
<dbReference type="AlphaFoldDB" id="I4Z2S9"/>
<dbReference type="EMBL" id="JH660637">
    <property type="protein sequence ID" value="EIM30521.1"/>
    <property type="molecule type" value="Genomic_DNA"/>
</dbReference>
<dbReference type="Gene3D" id="2.150.10.10">
    <property type="entry name" value="Serralysin-like metalloprotease, C-terminal"/>
    <property type="match status" value="1"/>
</dbReference>
<dbReference type="SUPFAM" id="SSF55797">
    <property type="entry name" value="PR-1-like"/>
    <property type="match status" value="1"/>
</dbReference>
<proteinExistence type="predicted"/>
<dbReference type="PATRIC" id="fig|864069.3.peg.859"/>
<dbReference type="InterPro" id="IPR011049">
    <property type="entry name" value="Serralysin-like_metalloprot_C"/>
</dbReference>
<evidence type="ECO:0000256" key="1">
    <source>
        <dbReference type="ARBA" id="ARBA00004613"/>
    </source>
</evidence>
<dbReference type="InterPro" id="IPR013858">
    <property type="entry name" value="Peptidase_M10B_C"/>
</dbReference>
<evidence type="ECO:0000256" key="3">
    <source>
        <dbReference type="ARBA" id="ARBA00022737"/>
    </source>
</evidence>
<dbReference type="PANTHER" id="PTHR31157">
    <property type="entry name" value="SCP DOMAIN-CONTAINING PROTEIN"/>
    <property type="match status" value="1"/>
</dbReference>
<dbReference type="PANTHER" id="PTHR31157:SF1">
    <property type="entry name" value="SCP DOMAIN-CONTAINING PROTEIN"/>
    <property type="match status" value="1"/>
</dbReference>
<gene>
    <name evidence="6" type="ORF">MicloDRAFT_00007710</name>
</gene>
<accession>I4Z2S9</accession>
<evidence type="ECO:0000313" key="6">
    <source>
        <dbReference type="EMBL" id="EIM30521.1"/>
    </source>
</evidence>
<dbReference type="STRING" id="864069.MicloDRAFT_00007710"/>
<organism evidence="6 7">
    <name type="scientific">Microvirga lotononidis</name>
    <dbReference type="NCBI Taxonomy" id="864069"/>
    <lineage>
        <taxon>Bacteria</taxon>
        <taxon>Pseudomonadati</taxon>
        <taxon>Pseudomonadota</taxon>
        <taxon>Alphaproteobacteria</taxon>
        <taxon>Hyphomicrobiales</taxon>
        <taxon>Methylobacteriaceae</taxon>
        <taxon>Microvirga</taxon>
    </lineage>
</organism>
<dbReference type="Pfam" id="PF00188">
    <property type="entry name" value="CAP"/>
    <property type="match status" value="1"/>
</dbReference>
<dbReference type="Gene3D" id="3.40.33.10">
    <property type="entry name" value="CAP"/>
    <property type="match status" value="1"/>
</dbReference>
<comment type="subcellular location">
    <subcellularLocation>
        <location evidence="1">Secreted</location>
    </subcellularLocation>
</comment>
<keyword evidence="2" id="KW-0964">Secreted</keyword>
<evidence type="ECO:0000313" key="7">
    <source>
        <dbReference type="Proteomes" id="UP000003947"/>
    </source>
</evidence>
<sequence length="299" mass="31494" precursor="true">MSTPTTLETYFLQLVNQTRAQAGAKALTFDGELLDSSDSHSAWMDQTDTFSHTGVNGTSAGQRMTTAGYGWQGWGENIAYVSGPLNEATVQKLHDMLVNSPGHYANIVNGKFEEIGIGLKAGTINGYNVVFVTQNFGTPNAAERAEPEDVGSPAPSTPTPVPAGQVIVGDAYANTLTGSPGDDTLNGKGGKDILTGGSGKDTFVFDTAAEAHGDTLRDFVHGTDRIDLRNIDANTKASGDQSFTFIGSDRFHKVAGELHTYRLSDGNTYVSGDTNGDGAADFAVKVMGNHVFTGADFIL</sequence>
<protein>
    <submittedName>
        <fullName evidence="6">Peptidase M10 serralysin</fullName>
    </submittedName>
</protein>
<dbReference type="eggNOG" id="COG2340">
    <property type="taxonomic scope" value="Bacteria"/>
</dbReference>
<dbReference type="RefSeq" id="WP_009489398.1">
    <property type="nucleotide sequence ID" value="NZ_CP141048.1"/>
</dbReference>
<dbReference type="PROSITE" id="PS00330">
    <property type="entry name" value="HEMOLYSIN_CALCIUM"/>
    <property type="match status" value="1"/>
</dbReference>
<keyword evidence="3" id="KW-0677">Repeat</keyword>
<dbReference type="GO" id="GO:0005615">
    <property type="term" value="C:extracellular space"/>
    <property type="evidence" value="ECO:0007669"/>
    <property type="project" value="InterPro"/>
</dbReference>
<evidence type="ECO:0000259" key="4">
    <source>
        <dbReference type="Pfam" id="PF00188"/>
    </source>
</evidence>
<dbReference type="HOGENOM" id="CLU_049309_0_0_5"/>
<dbReference type="GO" id="GO:0005509">
    <property type="term" value="F:calcium ion binding"/>
    <property type="evidence" value="ECO:0007669"/>
    <property type="project" value="InterPro"/>
</dbReference>
<evidence type="ECO:0000259" key="5">
    <source>
        <dbReference type="Pfam" id="PF08548"/>
    </source>
</evidence>
<evidence type="ECO:0000256" key="2">
    <source>
        <dbReference type="ARBA" id="ARBA00022525"/>
    </source>
</evidence>
<keyword evidence="7" id="KW-1185">Reference proteome</keyword>
<feature type="domain" description="Peptidase M10 serralysin C-terminal" evidence="5">
    <location>
        <begin position="184"/>
        <end position="298"/>
    </location>
</feature>